<evidence type="ECO:0000313" key="2">
    <source>
        <dbReference type="EMBL" id="MDR7071609.1"/>
    </source>
</evidence>
<reference evidence="2 3" key="1">
    <citation type="submission" date="2023-07" db="EMBL/GenBank/DDBJ databases">
        <title>Sorghum-associated microbial communities from plants grown in Nebraska, USA.</title>
        <authorList>
            <person name="Schachtman D."/>
        </authorList>
    </citation>
    <scope>NUCLEOTIDE SEQUENCE [LARGE SCALE GENOMIC DNA]</scope>
    <source>
        <strain evidence="2 3">BE211</strain>
    </source>
</reference>
<gene>
    <name evidence="2" type="ORF">J2X07_000584</name>
</gene>
<keyword evidence="1" id="KW-0472">Membrane</keyword>
<comment type="caution">
    <text evidence="2">The sequence shown here is derived from an EMBL/GenBank/DDBJ whole genome shotgun (WGS) entry which is preliminary data.</text>
</comment>
<sequence length="190" mass="22364">MVLDEVKKMRRKQFIVTNALLLTFIIIYFLIIPNLNVTSEQFFLILGMILLIQAIFGFSRANTTKSFFSIFEQVAIYEKEKMGIEWKKQRKMNSLWILITSGLMFLQAYLNRGLTGKVLQIDFRFMFIMFLFVVVLTNISLILHVRKVDRSRTELDMKGYTYKSNVMAIIFGICSGIVFIVFSIFYLLKW</sequence>
<organism evidence="2 3">
    <name type="scientific">Fictibacillus barbaricus</name>
    <dbReference type="NCBI Taxonomy" id="182136"/>
    <lineage>
        <taxon>Bacteria</taxon>
        <taxon>Bacillati</taxon>
        <taxon>Bacillota</taxon>
        <taxon>Bacilli</taxon>
        <taxon>Bacillales</taxon>
        <taxon>Fictibacillaceae</taxon>
        <taxon>Fictibacillus</taxon>
    </lineage>
</organism>
<accession>A0ABU1TWL3</accession>
<keyword evidence="1" id="KW-0812">Transmembrane</keyword>
<dbReference type="EMBL" id="JAVDWA010000001">
    <property type="protein sequence ID" value="MDR7071609.1"/>
    <property type="molecule type" value="Genomic_DNA"/>
</dbReference>
<keyword evidence="3" id="KW-1185">Reference proteome</keyword>
<feature type="transmembrane region" description="Helical" evidence="1">
    <location>
        <begin position="41"/>
        <end position="59"/>
    </location>
</feature>
<feature type="transmembrane region" description="Helical" evidence="1">
    <location>
        <begin position="14"/>
        <end position="35"/>
    </location>
</feature>
<dbReference type="RefSeq" id="WP_310256229.1">
    <property type="nucleotide sequence ID" value="NZ_JAVDWA010000001.1"/>
</dbReference>
<evidence type="ECO:0000313" key="3">
    <source>
        <dbReference type="Proteomes" id="UP001258181"/>
    </source>
</evidence>
<keyword evidence="1" id="KW-1133">Transmembrane helix</keyword>
<evidence type="ECO:0000256" key="1">
    <source>
        <dbReference type="SAM" id="Phobius"/>
    </source>
</evidence>
<protein>
    <recommendedName>
        <fullName evidence="4">ABC transporter permease</fullName>
    </recommendedName>
</protein>
<feature type="transmembrane region" description="Helical" evidence="1">
    <location>
        <begin position="166"/>
        <end position="188"/>
    </location>
</feature>
<feature type="transmembrane region" description="Helical" evidence="1">
    <location>
        <begin position="92"/>
        <end position="110"/>
    </location>
</feature>
<evidence type="ECO:0008006" key="4">
    <source>
        <dbReference type="Google" id="ProtNLM"/>
    </source>
</evidence>
<proteinExistence type="predicted"/>
<feature type="transmembrane region" description="Helical" evidence="1">
    <location>
        <begin position="125"/>
        <end position="145"/>
    </location>
</feature>
<dbReference type="Proteomes" id="UP001258181">
    <property type="component" value="Unassembled WGS sequence"/>
</dbReference>
<name>A0ABU1TWL3_9BACL</name>